<name>A0AAV9PXV4_9PEZI</name>
<dbReference type="Proteomes" id="UP001345827">
    <property type="component" value="Unassembled WGS sequence"/>
</dbReference>
<proteinExistence type="predicted"/>
<dbReference type="EMBL" id="JAXLQG010000017">
    <property type="protein sequence ID" value="KAK5531294.1"/>
    <property type="molecule type" value="Genomic_DNA"/>
</dbReference>
<accession>A0AAV9PXV4</accession>
<organism evidence="2 3">
    <name type="scientific">Vermiconidia calcicola</name>
    <dbReference type="NCBI Taxonomy" id="1690605"/>
    <lineage>
        <taxon>Eukaryota</taxon>
        <taxon>Fungi</taxon>
        <taxon>Dikarya</taxon>
        <taxon>Ascomycota</taxon>
        <taxon>Pezizomycotina</taxon>
        <taxon>Dothideomycetes</taxon>
        <taxon>Dothideomycetidae</taxon>
        <taxon>Mycosphaerellales</taxon>
        <taxon>Extremaceae</taxon>
        <taxon>Vermiconidia</taxon>
    </lineage>
</organism>
<gene>
    <name evidence="2" type="ORF">LTR25_008401</name>
</gene>
<evidence type="ECO:0000313" key="3">
    <source>
        <dbReference type="Proteomes" id="UP001345827"/>
    </source>
</evidence>
<protein>
    <submittedName>
        <fullName evidence="2">Uncharacterized protein</fullName>
    </submittedName>
</protein>
<dbReference type="AlphaFoldDB" id="A0AAV9PXV4"/>
<feature type="compositionally biased region" description="Polar residues" evidence="1">
    <location>
        <begin position="167"/>
        <end position="180"/>
    </location>
</feature>
<sequence length="291" mass="32622">MANHNDRPQVDGLHLSQEQLIQGAIREVVRISQTPPPEPLPWDHRVWVARVAIATFERTGFIQLPNYTNEHPFIIGSLQSLAHHEGTNENPFIVGSLQSLAHNEANSVGVVEISDWCMRQWLILLQRNGNDRHALRGLGQYWLARSQNVLSRIHRNEGSSSSGSSGRPQSMNDRASYTSSEDAREAERAVIEADARAQTADYVEARGMLIPAVDYFVRAVDAAGGEGRLTGELLSEAAEANMNLGNVSYSRDNEQYFHRAIRYLRRAAQVPGFRLSPYLQSYLDDYGRLVD</sequence>
<keyword evidence="3" id="KW-1185">Reference proteome</keyword>
<evidence type="ECO:0000313" key="2">
    <source>
        <dbReference type="EMBL" id="KAK5531294.1"/>
    </source>
</evidence>
<comment type="caution">
    <text evidence="2">The sequence shown here is derived from an EMBL/GenBank/DDBJ whole genome shotgun (WGS) entry which is preliminary data.</text>
</comment>
<evidence type="ECO:0000256" key="1">
    <source>
        <dbReference type="SAM" id="MobiDB-lite"/>
    </source>
</evidence>
<feature type="region of interest" description="Disordered" evidence="1">
    <location>
        <begin position="154"/>
        <end position="183"/>
    </location>
</feature>
<reference evidence="2 3" key="1">
    <citation type="submission" date="2023-06" db="EMBL/GenBank/DDBJ databases">
        <title>Black Yeasts Isolated from many extreme environments.</title>
        <authorList>
            <person name="Coleine C."/>
            <person name="Stajich J.E."/>
            <person name="Selbmann L."/>
        </authorList>
    </citation>
    <scope>NUCLEOTIDE SEQUENCE [LARGE SCALE GENOMIC DNA]</scope>
    <source>
        <strain evidence="2 3">CCFEE 5887</strain>
    </source>
</reference>